<comment type="caution">
    <text evidence="1">The sequence shown here is derived from an EMBL/GenBank/DDBJ whole genome shotgun (WGS) entry which is preliminary data.</text>
</comment>
<dbReference type="EMBL" id="MLJW01000606">
    <property type="protein sequence ID" value="OIQ84595.1"/>
    <property type="molecule type" value="Genomic_DNA"/>
</dbReference>
<reference evidence="1" key="1">
    <citation type="submission" date="2016-10" db="EMBL/GenBank/DDBJ databases">
        <title>Sequence of Gallionella enrichment culture.</title>
        <authorList>
            <person name="Poehlein A."/>
            <person name="Muehling M."/>
            <person name="Daniel R."/>
        </authorList>
    </citation>
    <scope>NUCLEOTIDE SEQUENCE</scope>
</reference>
<proteinExistence type="predicted"/>
<gene>
    <name evidence="1" type="ORF">GALL_335800</name>
</gene>
<protein>
    <submittedName>
        <fullName evidence="1">Uncharacterized protein</fullName>
    </submittedName>
</protein>
<dbReference type="AlphaFoldDB" id="A0A1J5R4E8"/>
<sequence>MREFIGRTLGETLGKAPLLRMPRGPGYAVGLERWVELTPLAVSPGQRPSVVAAGRSSVRR</sequence>
<organism evidence="1">
    <name type="scientific">mine drainage metagenome</name>
    <dbReference type="NCBI Taxonomy" id="410659"/>
    <lineage>
        <taxon>unclassified sequences</taxon>
        <taxon>metagenomes</taxon>
        <taxon>ecological metagenomes</taxon>
    </lineage>
</organism>
<accession>A0A1J5R4E8</accession>
<evidence type="ECO:0000313" key="1">
    <source>
        <dbReference type="EMBL" id="OIQ84595.1"/>
    </source>
</evidence>
<name>A0A1J5R4E8_9ZZZZ</name>